<evidence type="ECO:0000256" key="1">
    <source>
        <dbReference type="ARBA" id="ARBA00004141"/>
    </source>
</evidence>
<dbReference type="InterPro" id="IPR036291">
    <property type="entry name" value="NAD(P)-bd_dom_sf"/>
</dbReference>
<dbReference type="GO" id="GO:0015297">
    <property type="term" value="F:antiporter activity"/>
    <property type="evidence" value="ECO:0007669"/>
    <property type="project" value="UniProtKB-KW"/>
</dbReference>
<evidence type="ECO:0000259" key="10">
    <source>
        <dbReference type="PROSITE" id="PS51202"/>
    </source>
</evidence>
<dbReference type="PROSITE" id="PS51202">
    <property type="entry name" value="RCK_C"/>
    <property type="match status" value="1"/>
</dbReference>
<dbReference type="InterPro" id="IPR006153">
    <property type="entry name" value="Cation/H_exchanger_TM"/>
</dbReference>
<protein>
    <submittedName>
        <fullName evidence="11">CPA2 family monovalent cation:proton (H+) antiporter-2</fullName>
    </submittedName>
</protein>
<evidence type="ECO:0000256" key="4">
    <source>
        <dbReference type="ARBA" id="ARBA00022449"/>
    </source>
</evidence>
<feature type="transmembrane region" description="Helical" evidence="9">
    <location>
        <begin position="46"/>
        <end position="67"/>
    </location>
</feature>
<feature type="transmembrane region" description="Helical" evidence="9">
    <location>
        <begin position="202"/>
        <end position="221"/>
    </location>
</feature>
<feature type="transmembrane region" description="Helical" evidence="9">
    <location>
        <begin position="319"/>
        <end position="338"/>
    </location>
</feature>
<dbReference type="Pfam" id="PF02254">
    <property type="entry name" value="TrkA_N"/>
    <property type="match status" value="1"/>
</dbReference>
<dbReference type="Gene3D" id="1.20.1530.20">
    <property type="match status" value="1"/>
</dbReference>
<dbReference type="GO" id="GO:1902600">
    <property type="term" value="P:proton transmembrane transport"/>
    <property type="evidence" value="ECO:0007669"/>
    <property type="project" value="InterPro"/>
</dbReference>
<gene>
    <name evidence="11" type="ORF">LACFE_CDS0133</name>
</gene>
<dbReference type="SUPFAM" id="SSF51735">
    <property type="entry name" value="NAD(P)-binding Rossmann-fold domains"/>
    <property type="match status" value="1"/>
</dbReference>
<evidence type="ECO:0000256" key="5">
    <source>
        <dbReference type="ARBA" id="ARBA00022692"/>
    </source>
</evidence>
<comment type="subcellular location">
    <subcellularLocation>
        <location evidence="1">Membrane</location>
        <topology evidence="1">Multi-pass membrane protein</topology>
    </subcellularLocation>
</comment>
<organism evidence="11 12">
    <name type="scientific">Limosilactobacillus fermentum</name>
    <name type="common">Lactobacillus fermentum</name>
    <dbReference type="NCBI Taxonomy" id="1613"/>
    <lineage>
        <taxon>Bacteria</taxon>
        <taxon>Bacillati</taxon>
        <taxon>Bacillota</taxon>
        <taxon>Bacilli</taxon>
        <taxon>Lactobacillales</taxon>
        <taxon>Lactobacillaceae</taxon>
        <taxon>Limosilactobacillus</taxon>
    </lineage>
</organism>
<dbReference type="Gene3D" id="3.40.50.720">
    <property type="entry name" value="NAD(P)-binding Rossmann-like Domain"/>
    <property type="match status" value="1"/>
</dbReference>
<dbReference type="Proteomes" id="UP000094714">
    <property type="component" value="Chromosome"/>
</dbReference>
<name>A0A1D7ZUQ5_LIMFE</name>
<accession>A0A1D7ZUQ5</accession>
<dbReference type="InterPro" id="IPR006037">
    <property type="entry name" value="RCK_C"/>
</dbReference>
<evidence type="ECO:0000313" key="12">
    <source>
        <dbReference type="Proteomes" id="UP000094714"/>
    </source>
</evidence>
<dbReference type="GO" id="GO:0016020">
    <property type="term" value="C:membrane"/>
    <property type="evidence" value="ECO:0007669"/>
    <property type="project" value="UniProtKB-SubCell"/>
</dbReference>
<feature type="transmembrane region" description="Helical" evidence="9">
    <location>
        <begin position="139"/>
        <end position="161"/>
    </location>
</feature>
<feature type="transmembrane region" description="Helical" evidence="9">
    <location>
        <begin position="381"/>
        <end position="401"/>
    </location>
</feature>
<keyword evidence="5 9" id="KW-0812">Transmembrane</keyword>
<dbReference type="PATRIC" id="fig|1613.112.peg.143"/>
<evidence type="ECO:0000256" key="2">
    <source>
        <dbReference type="ARBA" id="ARBA00005551"/>
    </source>
</evidence>
<keyword evidence="7" id="KW-0406">Ion transport</keyword>
<comment type="similarity">
    <text evidence="2">Belongs to the monovalent cation:proton antiporter 2 (CPA2) transporter (TC 2.A.37) family.</text>
</comment>
<evidence type="ECO:0000313" key="11">
    <source>
        <dbReference type="EMBL" id="AOR73613.1"/>
    </source>
</evidence>
<dbReference type="AlphaFoldDB" id="A0A1D7ZUQ5"/>
<dbReference type="Pfam" id="PF02080">
    <property type="entry name" value="TrkA_C"/>
    <property type="match status" value="1"/>
</dbReference>
<feature type="transmembrane region" description="Helical" evidence="9">
    <location>
        <begin position="114"/>
        <end position="133"/>
    </location>
</feature>
<evidence type="ECO:0000256" key="7">
    <source>
        <dbReference type="ARBA" id="ARBA00023065"/>
    </source>
</evidence>
<keyword evidence="4" id="KW-0050">Antiport</keyword>
<dbReference type="InterPro" id="IPR003148">
    <property type="entry name" value="RCK_N"/>
</dbReference>
<dbReference type="Pfam" id="PF00999">
    <property type="entry name" value="Na_H_Exchanger"/>
    <property type="match status" value="1"/>
</dbReference>
<dbReference type="InterPro" id="IPR036721">
    <property type="entry name" value="RCK_C_sf"/>
</dbReference>
<dbReference type="EMBL" id="CP017151">
    <property type="protein sequence ID" value="AOR73613.1"/>
    <property type="molecule type" value="Genomic_DNA"/>
</dbReference>
<dbReference type="PANTHER" id="PTHR43562:SF1">
    <property type="entry name" value="NA(+)_H(+) ANTIPORTER YJBQ-RELATED"/>
    <property type="match status" value="1"/>
</dbReference>
<proteinExistence type="inferred from homology"/>
<feature type="transmembrane region" description="Helical" evidence="9">
    <location>
        <begin position="173"/>
        <end position="196"/>
    </location>
</feature>
<feature type="transmembrane region" description="Helical" evidence="9">
    <location>
        <begin position="242"/>
        <end position="268"/>
    </location>
</feature>
<evidence type="ECO:0000256" key="3">
    <source>
        <dbReference type="ARBA" id="ARBA00022448"/>
    </source>
</evidence>
<evidence type="ECO:0000256" key="9">
    <source>
        <dbReference type="SAM" id="Phobius"/>
    </source>
</evidence>
<sequence length="629" mass="68909">MAEGMNMESLVMAVSAVSSQPLSMFIVILAALLIPILMARFQITGVPTAVAEIIVGVILGKSGLQVVNTTTNLSLLSSVGVIVLMFLSGMEIDFSLFRPEKSKGANHEASPVKLAVEAFMVSLIVAFGLALGLRKLGLFSDVFLATIIFTTIALGVVIATLKEKEILSKPIGQTILLTAVLGEIVPLVLLTVYASVRGGDATKIWLIVIPLVVAVILLHRFHRHFSWFNRVTKATTQLDIRLAVFLIFTLVLVAEAVGAENILGAFLAGMVMKLLEPYESTQDKLTSIGYGFFIPIFFIMTGAKLNLRELLVNPHALMLIPILVAGLVIAKLGTFLVYRQRFGNRNSFAGTFLTVTTITLVLPSLEVAKNLGSITQTQSDAFVLAAVIVCIFAPVVFNSTFRLAKADRIKQRVVIIGANVMTIPIAQQLERNWYDVRVVTDDQDSYHTYDSELQNIYYLEQLNLATLKQAGFLTTDILVIGQQKGERNQVLALGAKEAGVDRVIANQSSMRTANEQTQALVEAGVEIFNTYNVQASVLRALIESPSIMQLLTGTEAGLFEVRVKNHRYSGIQLMDLPMIDQITISRIRRNGTWLTPHGTTVIEYGDRIIFTAKDKDVVANLRDEFARPN</sequence>
<dbReference type="PANTHER" id="PTHR43562">
    <property type="entry name" value="NAPA-TYPE SODIUM/HYDROGEN ANTIPORTER"/>
    <property type="match status" value="1"/>
</dbReference>
<feature type="transmembrane region" description="Helical" evidence="9">
    <location>
        <begin position="288"/>
        <end position="307"/>
    </location>
</feature>
<evidence type="ECO:0000256" key="8">
    <source>
        <dbReference type="ARBA" id="ARBA00023136"/>
    </source>
</evidence>
<keyword evidence="3" id="KW-0813">Transport</keyword>
<dbReference type="SUPFAM" id="SSF116726">
    <property type="entry name" value="TrkA C-terminal domain-like"/>
    <property type="match status" value="1"/>
</dbReference>
<dbReference type="GO" id="GO:0008324">
    <property type="term" value="F:monoatomic cation transmembrane transporter activity"/>
    <property type="evidence" value="ECO:0007669"/>
    <property type="project" value="InterPro"/>
</dbReference>
<dbReference type="InterPro" id="IPR038770">
    <property type="entry name" value="Na+/solute_symporter_sf"/>
</dbReference>
<feature type="transmembrane region" description="Helical" evidence="9">
    <location>
        <begin position="20"/>
        <end position="39"/>
    </location>
</feature>
<reference evidence="11 12" key="1">
    <citation type="submission" date="2016-09" db="EMBL/GenBank/DDBJ databases">
        <title>Genome Sequence of the Lactobacillus fermentum strain NCC2970 (CNCM I-5068).</title>
        <authorList>
            <person name="Barretto C."/>
            <person name="Ngom-Bru C."/>
            <person name="Genevaz A."/>
            <person name="Fournier C."/>
            <person name="Moine D."/>
            <person name="Kassam M."/>
            <person name="Iltis A."/>
            <person name="Sagory-Zalkind P."/>
            <person name="Faucherand G."/>
            <person name="Descombes P."/>
            <person name="Duboux S."/>
        </authorList>
    </citation>
    <scope>NUCLEOTIDE SEQUENCE [LARGE SCALE GENOMIC DNA]</scope>
    <source>
        <strain evidence="11 12">NCC2970</strain>
    </source>
</reference>
<dbReference type="GO" id="GO:0006813">
    <property type="term" value="P:potassium ion transport"/>
    <property type="evidence" value="ECO:0007669"/>
    <property type="project" value="InterPro"/>
</dbReference>
<dbReference type="Gene3D" id="3.30.70.1450">
    <property type="entry name" value="Regulator of K+ conductance, C-terminal domain"/>
    <property type="match status" value="1"/>
</dbReference>
<feature type="transmembrane region" description="Helical" evidence="9">
    <location>
        <begin position="73"/>
        <end position="94"/>
    </location>
</feature>
<feature type="domain" description="RCK C-terminal" evidence="10">
    <location>
        <begin position="545"/>
        <end position="626"/>
    </location>
</feature>
<keyword evidence="8 9" id="KW-0472">Membrane</keyword>
<evidence type="ECO:0000256" key="6">
    <source>
        <dbReference type="ARBA" id="ARBA00022989"/>
    </source>
</evidence>
<keyword evidence="6 9" id="KW-1133">Transmembrane helix</keyword>